<dbReference type="PANTHER" id="PTHR42028">
    <property type="entry name" value="CHROMOSOME 1, WHOLE GENOME SHOTGUN SEQUENCE"/>
    <property type="match status" value="1"/>
</dbReference>
<evidence type="ECO:0000259" key="2">
    <source>
        <dbReference type="Pfam" id="PF23585"/>
    </source>
</evidence>
<feature type="compositionally biased region" description="Polar residues" evidence="1">
    <location>
        <begin position="1"/>
        <end position="20"/>
    </location>
</feature>
<dbReference type="InterPro" id="IPR055561">
    <property type="entry name" value="DUF7137"/>
</dbReference>
<sequence length="253" mass="27073">MSSEADSTPSPTPTADENTSAETETGTDGTKTDAEEESTKEDTNNSDGTDEPTATDEDSDGDSEDDSDDDESFDSDYEETGMPGTVDLTTPDYLAVPTPMFEIGEEITLGWKYSNDTKRPPKKISICGRFPKSSGLSSSSTSLCDWDIAVNISGSSKKYVWNTVTKGAPGIAFVASSGYLMYIYDSDYGVSNARPGAGRIVPSQFWFNMYNSRYNQTNQGIPLGYDPSPAPTVAVRAWALAGITVLGIFGVLA</sequence>
<evidence type="ECO:0000256" key="1">
    <source>
        <dbReference type="SAM" id="MobiDB-lite"/>
    </source>
</evidence>
<dbReference type="AlphaFoldDB" id="A0A9W8I2P4"/>
<dbReference type="OrthoDB" id="2435509at2759"/>
<feature type="compositionally biased region" description="Acidic residues" evidence="1">
    <location>
        <begin position="48"/>
        <end position="79"/>
    </location>
</feature>
<accession>A0A9W8I2P4</accession>
<dbReference type="EMBL" id="JANBUO010000566">
    <property type="protein sequence ID" value="KAJ2803135.1"/>
    <property type="molecule type" value="Genomic_DNA"/>
</dbReference>
<feature type="domain" description="DUF7137" evidence="2">
    <location>
        <begin position="82"/>
        <end position="215"/>
    </location>
</feature>
<comment type="caution">
    <text evidence="3">The sequence shown here is derived from an EMBL/GenBank/DDBJ whole genome shotgun (WGS) entry which is preliminary data.</text>
</comment>
<gene>
    <name evidence="3" type="ORF">H4R20_003013</name>
</gene>
<keyword evidence="4" id="KW-1185">Reference proteome</keyword>
<protein>
    <recommendedName>
        <fullName evidence="2">DUF7137 domain-containing protein</fullName>
    </recommendedName>
</protein>
<organism evidence="3 4">
    <name type="scientific">Coemansia guatemalensis</name>
    <dbReference type="NCBI Taxonomy" id="2761395"/>
    <lineage>
        <taxon>Eukaryota</taxon>
        <taxon>Fungi</taxon>
        <taxon>Fungi incertae sedis</taxon>
        <taxon>Zoopagomycota</taxon>
        <taxon>Kickxellomycotina</taxon>
        <taxon>Kickxellomycetes</taxon>
        <taxon>Kickxellales</taxon>
        <taxon>Kickxellaceae</taxon>
        <taxon>Coemansia</taxon>
    </lineage>
</organism>
<evidence type="ECO:0000313" key="3">
    <source>
        <dbReference type="EMBL" id="KAJ2803135.1"/>
    </source>
</evidence>
<dbReference type="Pfam" id="PF23585">
    <property type="entry name" value="DUF7137"/>
    <property type="match status" value="1"/>
</dbReference>
<dbReference type="PANTHER" id="PTHR42028:SF1">
    <property type="entry name" value="YALI0E30657P"/>
    <property type="match status" value="1"/>
</dbReference>
<proteinExistence type="predicted"/>
<feature type="region of interest" description="Disordered" evidence="1">
    <location>
        <begin position="1"/>
        <end position="91"/>
    </location>
</feature>
<evidence type="ECO:0000313" key="4">
    <source>
        <dbReference type="Proteomes" id="UP001140094"/>
    </source>
</evidence>
<reference evidence="3" key="1">
    <citation type="submission" date="2022-07" db="EMBL/GenBank/DDBJ databases">
        <title>Phylogenomic reconstructions and comparative analyses of Kickxellomycotina fungi.</title>
        <authorList>
            <person name="Reynolds N.K."/>
            <person name="Stajich J.E."/>
            <person name="Barry K."/>
            <person name="Grigoriev I.V."/>
            <person name="Crous P."/>
            <person name="Smith M.E."/>
        </authorList>
    </citation>
    <scope>NUCLEOTIDE SEQUENCE</scope>
    <source>
        <strain evidence="3">NRRL 1565</strain>
    </source>
</reference>
<name>A0A9W8I2P4_9FUNG</name>
<dbReference type="Proteomes" id="UP001140094">
    <property type="component" value="Unassembled WGS sequence"/>
</dbReference>